<gene>
    <name evidence="1" type="ORF">FH063_004651</name>
</gene>
<accession>A0A5B0KXQ4</accession>
<dbReference type="AlphaFoldDB" id="A0A5B0KXQ4"/>
<reference evidence="1 2" key="1">
    <citation type="submission" date="2019-07" db="EMBL/GenBank/DDBJ databases">
        <title>Genome sequencing of the stress-tolerant strain Azospirillum brasilense Az19.</title>
        <authorList>
            <person name="Maroniche G.A."/>
            <person name="Garcia J.E."/>
            <person name="Pagnussat L."/>
            <person name="Amenta M."/>
            <person name="Creus C.M."/>
        </authorList>
    </citation>
    <scope>NUCLEOTIDE SEQUENCE [LARGE SCALE GENOMIC DNA]</scope>
    <source>
        <strain evidence="1 2">Az19</strain>
    </source>
</reference>
<comment type="caution">
    <text evidence="1">The sequence shown here is derived from an EMBL/GenBank/DDBJ whole genome shotgun (WGS) entry which is preliminary data.</text>
</comment>
<protein>
    <submittedName>
        <fullName evidence="1">Uncharacterized protein</fullName>
    </submittedName>
</protein>
<proteinExistence type="predicted"/>
<organism evidence="1 2">
    <name type="scientific">Azospirillum argentinense</name>
    <dbReference type="NCBI Taxonomy" id="2970906"/>
    <lineage>
        <taxon>Bacteria</taxon>
        <taxon>Pseudomonadati</taxon>
        <taxon>Pseudomonadota</taxon>
        <taxon>Alphaproteobacteria</taxon>
        <taxon>Rhodospirillales</taxon>
        <taxon>Azospirillaceae</taxon>
        <taxon>Azospirillum</taxon>
    </lineage>
</organism>
<evidence type="ECO:0000313" key="1">
    <source>
        <dbReference type="EMBL" id="KAA1056503.1"/>
    </source>
</evidence>
<dbReference type="Proteomes" id="UP000325333">
    <property type="component" value="Unassembled WGS sequence"/>
</dbReference>
<sequence length="52" mass="5787">MVARRKVIGLSGGPEEWTMRFASSMLLIEPARNAGLCRAGHRHAMEVIGQMY</sequence>
<evidence type="ECO:0000313" key="2">
    <source>
        <dbReference type="Proteomes" id="UP000325333"/>
    </source>
</evidence>
<dbReference type="EMBL" id="VEWN01000004">
    <property type="protein sequence ID" value="KAA1056503.1"/>
    <property type="molecule type" value="Genomic_DNA"/>
</dbReference>
<name>A0A5B0KXQ4_9PROT</name>